<protein>
    <recommendedName>
        <fullName evidence="2">Transgelin</fullName>
    </recommendedName>
</protein>
<evidence type="ECO:0000259" key="3">
    <source>
        <dbReference type="PROSITE" id="PS50021"/>
    </source>
</evidence>
<dbReference type="PROSITE" id="PS51122">
    <property type="entry name" value="CALPONIN_2"/>
    <property type="match status" value="1"/>
</dbReference>
<sequence length="244" mass="27556">MICVGLRHHRVKDLGLTPGECRQYRLLMGQPLGFLVTPLTKEPTKFFNDGDRRVVSLDFRCLVLKVDSCCLVLKINSKYSEELAQESLEWIKEITGEDINVDGSMDNFYELLKDGTLLCRLVNLIQPNSVKKINESKMAFKCMENINQFLDVAKNLGVPPQETFQTVDLWERQNLNSVVICLQSLGRKAHNFGKPSIGPKEAEKNVRNFSEEQMRAGQGVISLQYGSNKGATQSGINFGNTRHM</sequence>
<name>A0A7R9K8K5_TIMGE</name>
<gene>
    <name evidence="4" type="ORF">TGEB3V08_LOCUS11110</name>
</gene>
<organism evidence="4">
    <name type="scientific">Timema genevievae</name>
    <name type="common">Walking stick</name>
    <dbReference type="NCBI Taxonomy" id="629358"/>
    <lineage>
        <taxon>Eukaryota</taxon>
        <taxon>Metazoa</taxon>
        <taxon>Ecdysozoa</taxon>
        <taxon>Arthropoda</taxon>
        <taxon>Hexapoda</taxon>
        <taxon>Insecta</taxon>
        <taxon>Pterygota</taxon>
        <taxon>Neoptera</taxon>
        <taxon>Polyneoptera</taxon>
        <taxon>Phasmatodea</taxon>
        <taxon>Timematodea</taxon>
        <taxon>Timematoidea</taxon>
        <taxon>Timematidae</taxon>
        <taxon>Timema</taxon>
    </lineage>
</organism>
<dbReference type="InterPro" id="IPR000557">
    <property type="entry name" value="Calponin_repeat"/>
</dbReference>
<dbReference type="EMBL" id="OE848084">
    <property type="protein sequence ID" value="CAD7612159.1"/>
    <property type="molecule type" value="Genomic_DNA"/>
</dbReference>
<evidence type="ECO:0000256" key="1">
    <source>
        <dbReference type="ARBA" id="ARBA00009631"/>
    </source>
</evidence>
<reference evidence="4" key="1">
    <citation type="submission" date="2020-11" db="EMBL/GenBank/DDBJ databases">
        <authorList>
            <person name="Tran Van P."/>
        </authorList>
    </citation>
    <scope>NUCLEOTIDE SEQUENCE</scope>
</reference>
<feature type="domain" description="Calponin-homology (CH)" evidence="3">
    <location>
        <begin position="81"/>
        <end position="190"/>
    </location>
</feature>
<evidence type="ECO:0000313" key="4">
    <source>
        <dbReference type="EMBL" id="CAD7612159.1"/>
    </source>
</evidence>
<accession>A0A7R9K8K5</accession>
<dbReference type="PRINTS" id="PR00888">
    <property type="entry name" value="SM22CALPONIN"/>
</dbReference>
<dbReference type="PROSITE" id="PS01052">
    <property type="entry name" value="CALPONIN_1"/>
    <property type="match status" value="1"/>
</dbReference>
<comment type="similarity">
    <text evidence="1 2">Belongs to the calponin family.</text>
</comment>
<dbReference type="PANTHER" id="PTHR47385:SF14">
    <property type="entry name" value="TRANSGELIN"/>
    <property type="match status" value="1"/>
</dbReference>
<evidence type="ECO:0000256" key="2">
    <source>
        <dbReference type="RuleBase" id="RU361224"/>
    </source>
</evidence>
<dbReference type="AlphaFoldDB" id="A0A7R9K8K5"/>
<dbReference type="FunFam" id="1.10.418.10:FF:000075">
    <property type="entry name" value="Transgelin"/>
    <property type="match status" value="1"/>
</dbReference>
<dbReference type="SMART" id="SM00033">
    <property type="entry name" value="CH"/>
    <property type="match status" value="1"/>
</dbReference>
<dbReference type="SUPFAM" id="SSF47576">
    <property type="entry name" value="Calponin-homology domain, CH-domain"/>
    <property type="match status" value="1"/>
</dbReference>
<dbReference type="InterPro" id="IPR036872">
    <property type="entry name" value="CH_dom_sf"/>
</dbReference>
<dbReference type="Gene3D" id="1.10.418.10">
    <property type="entry name" value="Calponin-like domain"/>
    <property type="match status" value="1"/>
</dbReference>
<dbReference type="PANTHER" id="PTHR47385">
    <property type="entry name" value="CALPONIN"/>
    <property type="match status" value="1"/>
</dbReference>
<dbReference type="GO" id="GO:0015629">
    <property type="term" value="C:actin cytoskeleton"/>
    <property type="evidence" value="ECO:0007669"/>
    <property type="project" value="TreeGrafter"/>
</dbReference>
<dbReference type="Pfam" id="PF00307">
    <property type="entry name" value="CH"/>
    <property type="match status" value="1"/>
</dbReference>
<dbReference type="Pfam" id="PF00402">
    <property type="entry name" value="Calponin"/>
    <property type="match status" value="1"/>
</dbReference>
<dbReference type="InterPro" id="IPR003096">
    <property type="entry name" value="SM22_calponin"/>
</dbReference>
<dbReference type="GO" id="GO:0007015">
    <property type="term" value="P:actin filament organization"/>
    <property type="evidence" value="ECO:0007669"/>
    <property type="project" value="TreeGrafter"/>
</dbReference>
<dbReference type="InterPro" id="IPR050606">
    <property type="entry name" value="Calponin-like"/>
</dbReference>
<dbReference type="GO" id="GO:0051015">
    <property type="term" value="F:actin filament binding"/>
    <property type="evidence" value="ECO:0007669"/>
    <property type="project" value="TreeGrafter"/>
</dbReference>
<dbReference type="InterPro" id="IPR001715">
    <property type="entry name" value="CH_dom"/>
</dbReference>
<dbReference type="PROSITE" id="PS50021">
    <property type="entry name" value="CH"/>
    <property type="match status" value="1"/>
</dbReference>
<proteinExistence type="inferred from homology"/>